<feature type="domain" description="Ig-like" evidence="11">
    <location>
        <begin position="527"/>
        <end position="624"/>
    </location>
</feature>
<dbReference type="InterPro" id="IPR036116">
    <property type="entry name" value="FN3_sf"/>
</dbReference>
<evidence type="ECO:0000256" key="7">
    <source>
        <dbReference type="ARBA" id="ARBA00060255"/>
    </source>
</evidence>
<dbReference type="HOGENOM" id="CLU_006405_1_1_1"/>
<reference evidence="13" key="2">
    <citation type="journal article" date="2008" name="Genome Biol.">
        <title>Improved genome assembly and evidence-based global gene model set for the chordate Ciona intestinalis: new insight into intron and operon populations.</title>
        <authorList>
            <person name="Satou Y."/>
            <person name="Mineta K."/>
            <person name="Ogasawara M."/>
            <person name="Sasakura Y."/>
            <person name="Shoguchi E."/>
            <person name="Ueno K."/>
            <person name="Yamada L."/>
            <person name="Matsumoto J."/>
            <person name="Wasserscheid J."/>
            <person name="Dewar K."/>
            <person name="Wiley G.B."/>
            <person name="Macmil S.L."/>
            <person name="Roe B.A."/>
            <person name="Zeller R.W."/>
            <person name="Hastings K.E."/>
            <person name="Lemaire P."/>
            <person name="Lindquist E."/>
            <person name="Endo T."/>
            <person name="Hotta K."/>
            <person name="Inaba K."/>
        </authorList>
    </citation>
    <scope>NUCLEOTIDE SEQUENCE [LARGE SCALE GENOMIC DNA]</scope>
    <source>
        <strain evidence="13">wild type</strain>
    </source>
</reference>
<evidence type="ECO:0000256" key="5">
    <source>
        <dbReference type="ARBA" id="ARBA00023319"/>
    </source>
</evidence>
<dbReference type="GeneTree" id="ENSGT00940000157698"/>
<dbReference type="Proteomes" id="UP000008144">
    <property type="component" value="Chromosome 1"/>
</dbReference>
<feature type="compositionally biased region" description="Basic and acidic residues" evidence="10">
    <location>
        <begin position="27"/>
        <end position="47"/>
    </location>
</feature>
<dbReference type="Ensembl" id="ENSCINT00000009061.3">
    <property type="protein sequence ID" value="ENSCINP00000009061.3"/>
    <property type="gene ID" value="ENSCING00000004377.3"/>
</dbReference>
<feature type="domain" description="Ig-like" evidence="11">
    <location>
        <begin position="1041"/>
        <end position="1129"/>
    </location>
</feature>
<reference evidence="13" key="3">
    <citation type="submission" date="2025-08" db="UniProtKB">
        <authorList>
            <consortium name="Ensembl"/>
        </authorList>
    </citation>
    <scope>IDENTIFICATION</scope>
</reference>
<proteinExistence type="inferred from homology"/>
<keyword evidence="3" id="KW-0130">Cell adhesion</keyword>
<comment type="function">
    <text evidence="7">Binds to myosin; probably involved in interaction with thick myofilaments in the A-band.</text>
</comment>
<feature type="domain" description="Fibronectin type-III" evidence="12">
    <location>
        <begin position="729"/>
        <end position="829"/>
    </location>
</feature>
<reference evidence="14" key="1">
    <citation type="journal article" date="2002" name="Science">
        <title>The draft genome of Ciona intestinalis: insights into chordate and vertebrate origins.</title>
        <authorList>
            <person name="Dehal P."/>
            <person name="Satou Y."/>
            <person name="Campbell R.K."/>
            <person name="Chapman J."/>
            <person name="Degnan B."/>
            <person name="De Tomaso A."/>
            <person name="Davidson B."/>
            <person name="Di Gregorio A."/>
            <person name="Gelpke M."/>
            <person name="Goodstein D.M."/>
            <person name="Harafuji N."/>
            <person name="Hastings K.E."/>
            <person name="Ho I."/>
            <person name="Hotta K."/>
            <person name="Huang W."/>
            <person name="Kawashima T."/>
            <person name="Lemaire P."/>
            <person name="Martinez D."/>
            <person name="Meinertzhagen I.A."/>
            <person name="Necula S."/>
            <person name="Nonaka M."/>
            <person name="Putnam N."/>
            <person name="Rash S."/>
            <person name="Saiga H."/>
            <person name="Satake M."/>
            <person name="Terry A."/>
            <person name="Yamada L."/>
            <person name="Wang H.G."/>
            <person name="Awazu S."/>
            <person name="Azumi K."/>
            <person name="Boore J."/>
            <person name="Branno M."/>
            <person name="Chin-Bow S."/>
            <person name="DeSantis R."/>
            <person name="Doyle S."/>
            <person name="Francino P."/>
            <person name="Keys D.N."/>
            <person name="Haga S."/>
            <person name="Hayashi H."/>
            <person name="Hino K."/>
            <person name="Imai K.S."/>
            <person name="Inaba K."/>
            <person name="Kano S."/>
            <person name="Kobayashi K."/>
            <person name="Kobayashi M."/>
            <person name="Lee B.I."/>
            <person name="Makabe K.W."/>
            <person name="Manohar C."/>
            <person name="Matassi G."/>
            <person name="Medina M."/>
            <person name="Mochizuki Y."/>
            <person name="Mount S."/>
            <person name="Morishita T."/>
            <person name="Miura S."/>
            <person name="Nakayama A."/>
            <person name="Nishizaka S."/>
            <person name="Nomoto H."/>
            <person name="Ohta F."/>
            <person name="Oishi K."/>
            <person name="Rigoutsos I."/>
            <person name="Sano M."/>
            <person name="Sasaki A."/>
            <person name="Sasakura Y."/>
            <person name="Shoguchi E."/>
            <person name="Shin-i T."/>
            <person name="Spagnuolo A."/>
            <person name="Stainier D."/>
            <person name="Suzuki M.M."/>
            <person name="Tassy O."/>
            <person name="Takatori N."/>
            <person name="Tokuoka M."/>
            <person name="Yagi K."/>
            <person name="Yoshizaki F."/>
            <person name="Wada S."/>
            <person name="Zhang C."/>
            <person name="Hyatt P.D."/>
            <person name="Larimer F."/>
            <person name="Detter C."/>
            <person name="Doggett N."/>
            <person name="Glavina T."/>
            <person name="Hawkins T."/>
            <person name="Richardson P."/>
            <person name="Lucas S."/>
            <person name="Kohara Y."/>
            <person name="Levine M."/>
            <person name="Satoh N."/>
            <person name="Rokhsar D.S."/>
        </authorList>
    </citation>
    <scope>NUCLEOTIDE SEQUENCE [LARGE SCALE GENOMIC DNA]</scope>
</reference>
<dbReference type="FunCoup" id="F7AV37">
    <property type="interactions" value="3"/>
</dbReference>
<dbReference type="InterPro" id="IPR040849">
    <property type="entry name" value="MyBP-C_THB"/>
</dbReference>
<feature type="domain" description="Fibronectin type-III" evidence="12">
    <location>
        <begin position="631"/>
        <end position="727"/>
    </location>
</feature>
<name>F7AV37_CIOIN</name>
<evidence type="ECO:0000256" key="3">
    <source>
        <dbReference type="ARBA" id="ARBA00022889"/>
    </source>
</evidence>
<dbReference type="EMBL" id="EAAA01000080">
    <property type="status" value="NOT_ANNOTATED_CDS"/>
    <property type="molecule type" value="Genomic_DNA"/>
</dbReference>
<dbReference type="PANTHER" id="PTHR13817">
    <property type="entry name" value="TITIN"/>
    <property type="match status" value="1"/>
</dbReference>
<accession>F7AV37</accession>
<keyword evidence="1" id="KW-0787">Thick filament</keyword>
<dbReference type="AlphaFoldDB" id="F7AV37"/>
<dbReference type="GO" id="GO:0007155">
    <property type="term" value="P:cell adhesion"/>
    <property type="evidence" value="ECO:0007669"/>
    <property type="project" value="UniProtKB-KW"/>
</dbReference>
<feature type="domain" description="Fibronectin type-III" evidence="12">
    <location>
        <begin position="929"/>
        <end position="1023"/>
    </location>
</feature>
<dbReference type="SMART" id="SM00060">
    <property type="entry name" value="FN3"/>
    <property type="match status" value="3"/>
</dbReference>
<dbReference type="SMART" id="SM00408">
    <property type="entry name" value="IGc2"/>
    <property type="match status" value="6"/>
</dbReference>
<dbReference type="InterPro" id="IPR003599">
    <property type="entry name" value="Ig_sub"/>
</dbReference>
<dbReference type="GO" id="GO:0032982">
    <property type="term" value="C:myosin filament"/>
    <property type="evidence" value="ECO:0007669"/>
    <property type="project" value="UniProtKB-KW"/>
</dbReference>
<dbReference type="STRING" id="7719.ENSCINP00000009061"/>
<dbReference type="InterPro" id="IPR050964">
    <property type="entry name" value="Striated_Muscle_Regulatory"/>
</dbReference>
<dbReference type="GO" id="GO:0031430">
    <property type="term" value="C:M band"/>
    <property type="evidence" value="ECO:0000318"/>
    <property type="project" value="GO_Central"/>
</dbReference>
<dbReference type="InterPro" id="IPR003598">
    <property type="entry name" value="Ig_sub2"/>
</dbReference>
<evidence type="ECO:0000256" key="2">
    <source>
        <dbReference type="ARBA" id="ARBA00022737"/>
    </source>
</evidence>
<feature type="domain" description="Ig-like" evidence="11">
    <location>
        <begin position="424"/>
        <end position="508"/>
    </location>
</feature>
<dbReference type="InterPro" id="IPR013783">
    <property type="entry name" value="Ig-like_fold"/>
</dbReference>
<dbReference type="PRINTS" id="PR00014">
    <property type="entry name" value="FNTYPEIII"/>
</dbReference>
<dbReference type="Gene3D" id="2.60.40.10">
    <property type="entry name" value="Immunoglobulins"/>
    <property type="match status" value="10"/>
</dbReference>
<organism evidence="13 14">
    <name type="scientific">Ciona intestinalis</name>
    <name type="common">Transparent sea squirt</name>
    <name type="synonym">Ascidia intestinalis</name>
    <dbReference type="NCBI Taxonomy" id="7719"/>
    <lineage>
        <taxon>Eukaryota</taxon>
        <taxon>Metazoa</taxon>
        <taxon>Chordata</taxon>
        <taxon>Tunicata</taxon>
        <taxon>Ascidiacea</taxon>
        <taxon>Phlebobranchia</taxon>
        <taxon>Cionidae</taxon>
        <taxon>Ciona</taxon>
    </lineage>
</organism>
<dbReference type="FunFam" id="2.60.40.10:FF:000286">
    <property type="entry name" value="Myosin binding protein C, slow type"/>
    <property type="match status" value="1"/>
</dbReference>
<evidence type="ECO:0000256" key="10">
    <source>
        <dbReference type="SAM" id="MobiDB-lite"/>
    </source>
</evidence>
<keyword evidence="2" id="KW-0677">Repeat</keyword>
<evidence type="ECO:0000313" key="14">
    <source>
        <dbReference type="Proteomes" id="UP000008144"/>
    </source>
</evidence>
<evidence type="ECO:0000313" key="13">
    <source>
        <dbReference type="Ensembl" id="ENSCINP00000009061.3"/>
    </source>
</evidence>
<evidence type="ECO:0000256" key="9">
    <source>
        <dbReference type="ARBA" id="ARBA00078133"/>
    </source>
</evidence>
<evidence type="ECO:0000256" key="6">
    <source>
        <dbReference type="ARBA" id="ARBA00038352"/>
    </source>
</evidence>
<dbReference type="FunFam" id="2.60.40.10:FF:000062">
    <property type="entry name" value="Myosin-binding protein C, slow type"/>
    <property type="match status" value="1"/>
</dbReference>
<dbReference type="InterPro" id="IPR013098">
    <property type="entry name" value="Ig_I-set"/>
</dbReference>
<evidence type="ECO:0000256" key="1">
    <source>
        <dbReference type="ARBA" id="ARBA00022433"/>
    </source>
</evidence>
<dbReference type="Pfam" id="PF18362">
    <property type="entry name" value="THB"/>
    <property type="match status" value="1"/>
</dbReference>
<dbReference type="InterPro" id="IPR036179">
    <property type="entry name" value="Ig-like_dom_sf"/>
</dbReference>
<dbReference type="Pfam" id="PF00041">
    <property type="entry name" value="fn3"/>
    <property type="match status" value="3"/>
</dbReference>
<dbReference type="SUPFAM" id="SSF49265">
    <property type="entry name" value="Fibronectin type III"/>
    <property type="match status" value="2"/>
</dbReference>
<dbReference type="InParanoid" id="F7AV37"/>
<feature type="domain" description="Ig-like" evidence="11">
    <location>
        <begin position="247"/>
        <end position="338"/>
    </location>
</feature>
<dbReference type="FunFam" id="2.60.40.10:FF:000557">
    <property type="entry name" value="Myosin binding protein Ha"/>
    <property type="match status" value="1"/>
</dbReference>
<keyword evidence="14" id="KW-1185">Reference proteome</keyword>
<dbReference type="FunFam" id="2.60.40.10:FF:000084">
    <property type="entry name" value="Myosin binding protein C, slow type"/>
    <property type="match status" value="1"/>
</dbReference>
<evidence type="ECO:0000256" key="4">
    <source>
        <dbReference type="ARBA" id="ARBA00023179"/>
    </source>
</evidence>
<keyword evidence="5" id="KW-0393">Immunoglobulin domain</keyword>
<feature type="region of interest" description="Disordered" evidence="10">
    <location>
        <begin position="26"/>
        <end position="53"/>
    </location>
</feature>
<dbReference type="OMA" id="QFDGGQP"/>
<evidence type="ECO:0000259" key="11">
    <source>
        <dbReference type="PROSITE" id="PS50835"/>
    </source>
</evidence>
<dbReference type="SUPFAM" id="SSF48726">
    <property type="entry name" value="Immunoglobulin"/>
    <property type="match status" value="7"/>
</dbReference>
<dbReference type="GO" id="GO:0045214">
    <property type="term" value="P:sarcomere organization"/>
    <property type="evidence" value="ECO:0000318"/>
    <property type="project" value="GO_Central"/>
</dbReference>
<dbReference type="PROSITE" id="PS50835">
    <property type="entry name" value="IG_LIKE"/>
    <property type="match status" value="4"/>
</dbReference>
<evidence type="ECO:0000259" key="12">
    <source>
        <dbReference type="PROSITE" id="PS50853"/>
    </source>
</evidence>
<dbReference type="PROSITE" id="PS50853">
    <property type="entry name" value="FN3"/>
    <property type="match status" value="3"/>
</dbReference>
<protein>
    <recommendedName>
        <fullName evidence="8">Myosin-binding protein H</fullName>
    </recommendedName>
    <alternativeName>
        <fullName evidence="9">H-protein</fullName>
    </alternativeName>
</protein>
<reference evidence="13" key="4">
    <citation type="submission" date="2025-09" db="UniProtKB">
        <authorList>
            <consortium name="Ensembl"/>
        </authorList>
    </citation>
    <scope>IDENTIFICATION</scope>
</reference>
<dbReference type="SMART" id="SM00409">
    <property type="entry name" value="IG"/>
    <property type="match status" value="7"/>
</dbReference>
<dbReference type="CDD" id="cd00063">
    <property type="entry name" value="FN3"/>
    <property type="match status" value="3"/>
</dbReference>
<dbReference type="FunFam" id="2.60.40.10:FF:000031">
    <property type="entry name" value="Myosin-binding protein C, slow type"/>
    <property type="match status" value="1"/>
</dbReference>
<evidence type="ECO:0000256" key="8">
    <source>
        <dbReference type="ARBA" id="ARBA00071968"/>
    </source>
</evidence>
<dbReference type="PANTHER" id="PTHR13817:SF168">
    <property type="match status" value="1"/>
</dbReference>
<dbReference type="InterPro" id="IPR007110">
    <property type="entry name" value="Ig-like_dom"/>
</dbReference>
<dbReference type="Pfam" id="PF07679">
    <property type="entry name" value="I-set"/>
    <property type="match status" value="7"/>
</dbReference>
<comment type="similarity">
    <text evidence="6">Belongs to the immunoglobulin superfamily. MyBP family.</text>
</comment>
<keyword evidence="4" id="KW-0514">Muscle protein</keyword>
<dbReference type="InterPro" id="IPR003961">
    <property type="entry name" value="FN3_dom"/>
</dbReference>
<dbReference type="FunFam" id="2.60.40.10:FF:004867">
    <property type="match status" value="1"/>
</dbReference>
<sequence>MPVPGADPAKKILKKKVVKKVVKKRKESVAEKAPAKDVAPKAEEKPVPDGIVEAPENATTTEGVEVTVRVKVMHIDVLHAMKVIWIKGKWKELTKGDRYDMWCNERTGEHFLKFRQPKVSDGGSYKVKAVSPIGENEASFNVAVGLFNISTAPVVEEHKIEINDEKDVLKDVDFRNRLKKVYTLKSIRCSERLRKEESSGKFDIWSLLKTASTRDYESIAFKFGIPDMRIMLRRLSQMSKLANKKCPSFTKKLPESHSLNLGEKLVLEAEVANEQMTVKWLKNGNEITPGKGYQIVTKANKRYLMIDQTSKDDDATYTCVVGKDVTACEVFVQEPPVTIVKGLEDAQIACGETTEFCCEISNENGKFRFLKDGVDIPSNDRFKVKKEGVKVTLTITEAVIEDEGFYQFMTNGSSSCSELLVQEPAAVFTRAFSDLKVNFKETAEFFCEVSNETTKGNWLKDGKPMKADDRVKITETGKARKLVISGVKDSDQGEYTFAAEDNPTCSITAALEMTGGHITVERKKAPPKIFLDHSLKDRSIQVRAGNKIKLDIPISGEPAPVPEWKKGPKLLEEGSSKLRVRSDTAPNGKRTSLIIDKSKRTDSGEYTLILTSEEGFESATFTVKVIDVPSAPTVPKVSNVTAETCYAVWTGPSCNGGCEIKGYVMERKKTKSERWIRLNFDPLQGVEYEARRMIEGTEYQLRVRAVNEVGVGEPSPASIPFTPLAPCSEPSGFKVSAATDDSLELSWLPPADIGAAGLDGYLLEQQLVGEEDEKWTTVQSNGGLLPNNTSKILMDKLVTGKKYRFRLAAINKAGSSGFTEIGPVVCAAVVEEAKIVLPRHLLKPVKVKVGGKLHVNVPYQGRPKPQLTWSKEGKALEDHVAVRNSLDSSVLFIRTAERWDSGKYDLQLKVGDDVVGAKVEVAVIDIPSKPRQVKLVEVVGNSASLKWEEPNDSGNTEILGYIVEKRDARSDDWYVVYDKLRHKQCQVSDLVLGNNYFFRVRAFNEVGTGESNGTKDSANIPKEKTVYKKPDYAPMDFRMKPEFTQLLNGRRIVENYNGTLSCALKCNPRPKIKWFKNKIEIIDNPKYKMTQSMGIVQLEIRRARAGDAGNYTVTAINELGEASCSAEVTVKE</sequence>